<feature type="transmembrane region" description="Helical" evidence="2">
    <location>
        <begin position="391"/>
        <end position="411"/>
    </location>
</feature>
<dbReference type="Proteomes" id="UP000196778">
    <property type="component" value="Unassembled WGS sequence"/>
</dbReference>
<evidence type="ECO:0000313" key="3">
    <source>
        <dbReference type="EMBL" id="SJN32164.1"/>
    </source>
</evidence>
<keyword evidence="2" id="KW-0812">Transmembrane</keyword>
<sequence length="478" mass="51248">MTAVQTDTADTPPVAVPSPKRRKTNWYGAFWRWHFYGSLIVIPVLFVLAVTGMTYMFRAEVDAFTHPGVLTVTAPAGAERQELSAQEDAVRDAFPDRSILSVVDQTGDRATVFVTAREDGVNANVYVDPYTATVNGELTADQLISDWAERIHGDLLIGEEGIGDRIVELGGSWAIVLTITGFIIFFLGRRPRKAAQAKGAKGARLRGWHAIVGLPVGLGILMLVVSGLPWTGVWGSVAQQVASDNGSSLWGQDPGAESTIDELIESTSGTNAEAGWAIGNGPTGTSTSTGTTPISIDDAVAAARAEGAPEPYSIIYPDGETGVFSVMSSQWNDNGNPAESEVSLERTIHVDQYSGDIVGTYGYDDYSIAAQVVSQGIAVHEGRRLGVVNTILSTLFCLAVMFMCVSAPIMWWTRRGTASGMAAPRAKLPVWGNWLLVVVMIGLGIFLPLFGLSLIVILALDQLLIRRLPRMKTFFGSV</sequence>
<keyword evidence="2" id="KW-1133">Transmembrane helix</keyword>
<dbReference type="EMBL" id="FUKR01000043">
    <property type="protein sequence ID" value="SJN32164.1"/>
    <property type="molecule type" value="Genomic_DNA"/>
</dbReference>
<feature type="transmembrane region" description="Helical" evidence="2">
    <location>
        <begin position="33"/>
        <end position="57"/>
    </location>
</feature>
<dbReference type="Pfam" id="PF03929">
    <property type="entry name" value="PepSY_TM"/>
    <property type="match status" value="1"/>
</dbReference>
<dbReference type="RefSeq" id="WP_087137134.1">
    <property type="nucleotide sequence ID" value="NZ_FUKR01000043.1"/>
</dbReference>
<dbReference type="InterPro" id="IPR005625">
    <property type="entry name" value="PepSY-ass_TM"/>
</dbReference>
<gene>
    <name evidence="3" type="ORF">FM119_07885</name>
</gene>
<name>A0A1R4JJR5_9MICO</name>
<evidence type="ECO:0000256" key="1">
    <source>
        <dbReference type="SAM" id="MobiDB-lite"/>
    </source>
</evidence>
<accession>A0A1R4JJR5</accession>
<keyword evidence="2" id="KW-0472">Membrane</keyword>
<dbReference type="AlphaFoldDB" id="A0A1R4JJR5"/>
<feature type="region of interest" description="Disordered" evidence="1">
    <location>
        <begin position="1"/>
        <end position="20"/>
    </location>
</feature>
<evidence type="ECO:0000313" key="4">
    <source>
        <dbReference type="Proteomes" id="UP000196778"/>
    </source>
</evidence>
<organism evidence="3 4">
    <name type="scientific">Mycetocola reblochoni REB411</name>
    <dbReference type="NCBI Taxonomy" id="1255698"/>
    <lineage>
        <taxon>Bacteria</taxon>
        <taxon>Bacillati</taxon>
        <taxon>Actinomycetota</taxon>
        <taxon>Actinomycetes</taxon>
        <taxon>Micrococcales</taxon>
        <taxon>Microbacteriaceae</taxon>
        <taxon>Mycetocola</taxon>
    </lineage>
</organism>
<dbReference type="PANTHER" id="PTHR34219:SF1">
    <property type="entry name" value="PEPSY DOMAIN-CONTAINING PROTEIN"/>
    <property type="match status" value="1"/>
</dbReference>
<evidence type="ECO:0000256" key="2">
    <source>
        <dbReference type="SAM" id="Phobius"/>
    </source>
</evidence>
<dbReference type="PANTHER" id="PTHR34219">
    <property type="entry name" value="IRON-REGULATED INNER MEMBRANE PROTEIN-RELATED"/>
    <property type="match status" value="1"/>
</dbReference>
<feature type="transmembrane region" description="Helical" evidence="2">
    <location>
        <begin position="166"/>
        <end position="188"/>
    </location>
</feature>
<feature type="transmembrane region" description="Helical" evidence="2">
    <location>
        <begin position="431"/>
        <end position="460"/>
    </location>
</feature>
<reference evidence="4" key="1">
    <citation type="submission" date="2017-02" db="EMBL/GenBank/DDBJ databases">
        <authorList>
            <person name="Dridi B."/>
        </authorList>
    </citation>
    <scope>NUCLEOTIDE SEQUENCE [LARGE SCALE GENOMIC DNA]</scope>
    <source>
        <strain evidence="4">EB411</strain>
    </source>
</reference>
<feature type="transmembrane region" description="Helical" evidence="2">
    <location>
        <begin position="208"/>
        <end position="230"/>
    </location>
</feature>
<proteinExistence type="predicted"/>
<protein>
    <submittedName>
        <fullName evidence="3">Uncharacterized iron-regulated membrane protein Iron-uptake factor PiuB</fullName>
    </submittedName>
</protein>
<keyword evidence="4" id="KW-1185">Reference proteome</keyword>
<dbReference type="OrthoDB" id="9791166at2"/>